<sequence length="445" mass="50506">MRFSPEFNHFLDGDNHRSMRFSFKFNHCVEGDNGPNMRCSLEFNYFLDGNNRCSMRFSPEFNHFLDGDNHRSMRFSFEFNHFLDGDNRRSMYQFNTDVAYGPDGKFLAKYHKHNLFYEDQFDTAPPSHVYFDTPFGRVGLMTGFDALFEEPGIPLVEKYNVTIFAFPTGWPNVPPLLPAFGFHSSFARAHGVNFLAANLQLPMFQIQGSGLYAPDGAHAFYYGNGFQSLTPKLLVSEMDVLERSLRAGFITNSHQRHTSSTAHKSGPLSIVDNSFEQPLYDIPSSAQFESVLFYDTYTFKTLDQLYGKLEVCQNQLCCQLEYAFGTNPFKVSELYAFGAFDGLHTHDGKYYMQNCVLVQCADAWNKKSYGQATEIANTFFTKISLQGQFSTPYIYPQMISSDSEGNIGLFKPGAWDFNGTSLESSSSFNSSIISSVLLGRDYGKD</sequence>
<dbReference type="Pfam" id="PF19018">
    <property type="entry name" value="Vanin_C"/>
    <property type="match status" value="1"/>
</dbReference>
<comment type="similarity">
    <text evidence="1">Belongs to the carbon-nitrogen hydrolase superfamily. BTD/VNN family.</text>
</comment>
<dbReference type="InterPro" id="IPR040154">
    <property type="entry name" value="Biotinidase/VNN"/>
</dbReference>
<gene>
    <name evidence="4" type="ORF">PoB_002292800</name>
</gene>
<evidence type="ECO:0000256" key="2">
    <source>
        <dbReference type="ARBA" id="ARBA00022801"/>
    </source>
</evidence>
<keyword evidence="5" id="KW-1185">Reference proteome</keyword>
<dbReference type="PROSITE" id="PS50263">
    <property type="entry name" value="CN_HYDROLASE"/>
    <property type="match status" value="1"/>
</dbReference>
<evidence type="ECO:0000259" key="3">
    <source>
        <dbReference type="PROSITE" id="PS50263"/>
    </source>
</evidence>
<dbReference type="InterPro" id="IPR043957">
    <property type="entry name" value="Vanin_C"/>
</dbReference>
<protein>
    <submittedName>
        <fullName evidence="4">Pantetheinase</fullName>
    </submittedName>
</protein>
<dbReference type="PANTHER" id="PTHR10609:SF27">
    <property type="entry name" value="CN HYDROLASE DOMAIN-CONTAINING PROTEIN-RELATED"/>
    <property type="match status" value="1"/>
</dbReference>
<evidence type="ECO:0000256" key="1">
    <source>
        <dbReference type="ARBA" id="ARBA00008225"/>
    </source>
</evidence>
<dbReference type="EMBL" id="BLXT01002679">
    <property type="protein sequence ID" value="GFN96422.1"/>
    <property type="molecule type" value="Genomic_DNA"/>
</dbReference>
<feature type="domain" description="CN hydrolase" evidence="3">
    <location>
        <begin position="1"/>
        <end position="240"/>
    </location>
</feature>
<accession>A0AAV3ZNN1</accession>
<dbReference type="InterPro" id="IPR036526">
    <property type="entry name" value="C-N_Hydrolase_sf"/>
</dbReference>
<dbReference type="GO" id="GO:0016787">
    <property type="term" value="F:hydrolase activity"/>
    <property type="evidence" value="ECO:0007669"/>
    <property type="project" value="UniProtKB-KW"/>
</dbReference>
<dbReference type="Gene3D" id="3.60.110.10">
    <property type="entry name" value="Carbon-nitrogen hydrolase"/>
    <property type="match status" value="1"/>
</dbReference>
<dbReference type="AlphaFoldDB" id="A0AAV3ZNN1"/>
<dbReference type="PANTHER" id="PTHR10609">
    <property type="entry name" value="BIOTINIDASE-RELATED"/>
    <property type="match status" value="1"/>
</dbReference>
<evidence type="ECO:0000313" key="5">
    <source>
        <dbReference type="Proteomes" id="UP000735302"/>
    </source>
</evidence>
<dbReference type="SUPFAM" id="SSF56317">
    <property type="entry name" value="Carbon-nitrogen hydrolase"/>
    <property type="match status" value="1"/>
</dbReference>
<dbReference type="Proteomes" id="UP000735302">
    <property type="component" value="Unassembled WGS sequence"/>
</dbReference>
<organism evidence="4 5">
    <name type="scientific">Plakobranchus ocellatus</name>
    <dbReference type="NCBI Taxonomy" id="259542"/>
    <lineage>
        <taxon>Eukaryota</taxon>
        <taxon>Metazoa</taxon>
        <taxon>Spiralia</taxon>
        <taxon>Lophotrochozoa</taxon>
        <taxon>Mollusca</taxon>
        <taxon>Gastropoda</taxon>
        <taxon>Heterobranchia</taxon>
        <taxon>Euthyneura</taxon>
        <taxon>Panpulmonata</taxon>
        <taxon>Sacoglossa</taxon>
        <taxon>Placobranchoidea</taxon>
        <taxon>Plakobranchidae</taxon>
        <taxon>Plakobranchus</taxon>
    </lineage>
</organism>
<comment type="caution">
    <text evidence="4">The sequence shown here is derived from an EMBL/GenBank/DDBJ whole genome shotgun (WGS) entry which is preliminary data.</text>
</comment>
<reference evidence="4 5" key="1">
    <citation type="journal article" date="2021" name="Elife">
        <title>Chloroplast acquisition without the gene transfer in kleptoplastic sea slugs, Plakobranchus ocellatus.</title>
        <authorList>
            <person name="Maeda T."/>
            <person name="Takahashi S."/>
            <person name="Yoshida T."/>
            <person name="Shimamura S."/>
            <person name="Takaki Y."/>
            <person name="Nagai Y."/>
            <person name="Toyoda A."/>
            <person name="Suzuki Y."/>
            <person name="Arimoto A."/>
            <person name="Ishii H."/>
            <person name="Satoh N."/>
            <person name="Nishiyama T."/>
            <person name="Hasebe M."/>
            <person name="Maruyama T."/>
            <person name="Minagawa J."/>
            <person name="Obokata J."/>
            <person name="Shigenobu S."/>
        </authorList>
    </citation>
    <scope>NUCLEOTIDE SEQUENCE [LARGE SCALE GENOMIC DNA]</scope>
</reference>
<keyword evidence="2" id="KW-0378">Hydrolase</keyword>
<name>A0AAV3ZNN1_9GAST</name>
<evidence type="ECO:0000313" key="4">
    <source>
        <dbReference type="EMBL" id="GFN96422.1"/>
    </source>
</evidence>
<dbReference type="InterPro" id="IPR003010">
    <property type="entry name" value="C-N_Hydrolase"/>
</dbReference>
<proteinExistence type="inferred from homology"/>